<name>A0ABT4I5D3_9ACTO</name>
<gene>
    <name evidence="1" type="ORF">OHJ16_02635</name>
</gene>
<dbReference type="RefSeq" id="WP_268916633.1">
    <property type="nucleotide sequence ID" value="NZ_JAPTMY010000004.1"/>
</dbReference>
<keyword evidence="2" id="KW-1185">Reference proteome</keyword>
<evidence type="ECO:0000313" key="2">
    <source>
        <dbReference type="Proteomes" id="UP001072034"/>
    </source>
</evidence>
<dbReference type="EMBL" id="JAPTMY010000004">
    <property type="protein sequence ID" value="MCZ0856948.1"/>
    <property type="molecule type" value="Genomic_DNA"/>
</dbReference>
<sequence>MSTHTITTAPARREAAERELTAARAELSSLSAAVSPSRFERALERVQAAQEALAPAA</sequence>
<comment type="caution">
    <text evidence="1">The sequence shown here is derived from an EMBL/GenBank/DDBJ whole genome shotgun (WGS) entry which is preliminary data.</text>
</comment>
<dbReference type="Proteomes" id="UP001072034">
    <property type="component" value="Unassembled WGS sequence"/>
</dbReference>
<evidence type="ECO:0000313" key="1">
    <source>
        <dbReference type="EMBL" id="MCZ0856948.1"/>
    </source>
</evidence>
<accession>A0ABT4I5D3</accession>
<reference evidence="1" key="1">
    <citation type="submission" date="2022-10" db="EMBL/GenBank/DDBJ databases">
        <title>Genome sequence of Actinomyces israelii ATCC 10048.</title>
        <authorList>
            <person name="Watt R.M."/>
            <person name="Tong W.M."/>
        </authorList>
    </citation>
    <scope>NUCLEOTIDE SEQUENCE</scope>
    <source>
        <strain evidence="1">ATCC 10048</strain>
    </source>
</reference>
<protein>
    <submittedName>
        <fullName evidence="1">Uncharacterized protein</fullName>
    </submittedName>
</protein>
<organism evidence="1 2">
    <name type="scientific">Actinomyces israelii</name>
    <dbReference type="NCBI Taxonomy" id="1659"/>
    <lineage>
        <taxon>Bacteria</taxon>
        <taxon>Bacillati</taxon>
        <taxon>Actinomycetota</taxon>
        <taxon>Actinomycetes</taxon>
        <taxon>Actinomycetales</taxon>
        <taxon>Actinomycetaceae</taxon>
        <taxon>Actinomyces</taxon>
    </lineage>
</organism>
<proteinExistence type="predicted"/>